<dbReference type="SUPFAM" id="SSF53300">
    <property type="entry name" value="vWA-like"/>
    <property type="match status" value="1"/>
</dbReference>
<name>A0A518HK05_9BACT</name>
<evidence type="ECO:0000313" key="2">
    <source>
        <dbReference type="EMBL" id="QDV41182.1"/>
    </source>
</evidence>
<dbReference type="AlphaFoldDB" id="A0A518HK05"/>
<evidence type="ECO:0000313" key="3">
    <source>
        <dbReference type="Proteomes" id="UP000319004"/>
    </source>
</evidence>
<accession>A0A518HK05</accession>
<dbReference type="Proteomes" id="UP000319004">
    <property type="component" value="Chromosome"/>
</dbReference>
<sequence>MKNASQSRDEIYAAQKEASEREDLVMFINACFAATGQAEYYCSRSYGRVSIDFLHSYVLANYRRVYRRVLAAGVNDFNRARIVLKLLAAGAPPDKADREEEGKLISATLHSLPANRVFTLFTRLREAKINNRRSRAVVRDYLKWRSSPAFDAVKYRSKVRIVARHTHQDLDPETGAFLFALKEQKQFETPLFDSFLRAHYSKQAVYELPYSVAEGFAARHQIPRLEFLRKIEPRMTHSERQRAQSSAERLGKEKPKVDLARTPLTKLAMYVIGLPIEQQRRRAAELHDALRAAAARALRKRPLSLGRTAAVLDRSRSTWGSRERRRRPLAVAVAVHYLLAASGNGMQSFWTPSRSGDLESATAEDHVFLVEAGGQTDLATPLLAAIEYQVDNVIIVSDGYENAPADAARQIVHAYQTRLSQTHPIAFLHANPVFDPDHFSPKPLGSPLTTIGLRDAEDLGASLGFAKFSSGEASQTQLEAYLGMLATVFIGVSHD</sequence>
<dbReference type="EMBL" id="CP037423">
    <property type="protein sequence ID" value="QDV41182.1"/>
    <property type="molecule type" value="Genomic_DNA"/>
</dbReference>
<dbReference type="InterPro" id="IPR036465">
    <property type="entry name" value="vWFA_dom_sf"/>
</dbReference>
<proteinExistence type="predicted"/>
<keyword evidence="3" id="KW-1185">Reference proteome</keyword>
<organism evidence="2 3">
    <name type="scientific">Stieleria neptunia</name>
    <dbReference type="NCBI Taxonomy" id="2527979"/>
    <lineage>
        <taxon>Bacteria</taxon>
        <taxon>Pseudomonadati</taxon>
        <taxon>Planctomycetota</taxon>
        <taxon>Planctomycetia</taxon>
        <taxon>Pirellulales</taxon>
        <taxon>Pirellulaceae</taxon>
        <taxon>Stieleria</taxon>
    </lineage>
</organism>
<feature type="region of interest" description="Disordered" evidence="1">
    <location>
        <begin position="236"/>
        <end position="255"/>
    </location>
</feature>
<reference evidence="2 3" key="1">
    <citation type="submission" date="2019-03" db="EMBL/GenBank/DDBJ databases">
        <title>Deep-cultivation of Planctomycetes and their phenomic and genomic characterization uncovers novel biology.</title>
        <authorList>
            <person name="Wiegand S."/>
            <person name="Jogler M."/>
            <person name="Boedeker C."/>
            <person name="Pinto D."/>
            <person name="Vollmers J."/>
            <person name="Rivas-Marin E."/>
            <person name="Kohn T."/>
            <person name="Peeters S.H."/>
            <person name="Heuer A."/>
            <person name="Rast P."/>
            <person name="Oberbeckmann S."/>
            <person name="Bunk B."/>
            <person name="Jeske O."/>
            <person name="Meyerdierks A."/>
            <person name="Storesund J.E."/>
            <person name="Kallscheuer N."/>
            <person name="Luecker S."/>
            <person name="Lage O.M."/>
            <person name="Pohl T."/>
            <person name="Merkel B.J."/>
            <person name="Hornburger P."/>
            <person name="Mueller R.-W."/>
            <person name="Bruemmer F."/>
            <person name="Labrenz M."/>
            <person name="Spormann A.M."/>
            <person name="Op den Camp H."/>
            <person name="Overmann J."/>
            <person name="Amann R."/>
            <person name="Jetten M.S.M."/>
            <person name="Mascher T."/>
            <person name="Medema M.H."/>
            <person name="Devos D.P."/>
            <person name="Kaster A.-K."/>
            <person name="Ovreas L."/>
            <person name="Rohde M."/>
            <person name="Galperin M.Y."/>
            <person name="Jogler C."/>
        </authorList>
    </citation>
    <scope>NUCLEOTIDE SEQUENCE [LARGE SCALE GENOMIC DNA]</scope>
    <source>
        <strain evidence="2 3">Enr13</strain>
    </source>
</reference>
<dbReference type="RefSeq" id="WP_197455785.1">
    <property type="nucleotide sequence ID" value="NZ_CP037423.1"/>
</dbReference>
<gene>
    <name evidence="2" type="ORF">Enr13x_10200</name>
</gene>
<evidence type="ECO:0008006" key="4">
    <source>
        <dbReference type="Google" id="ProtNLM"/>
    </source>
</evidence>
<dbReference type="KEGG" id="snep:Enr13x_10200"/>
<evidence type="ECO:0000256" key="1">
    <source>
        <dbReference type="SAM" id="MobiDB-lite"/>
    </source>
</evidence>
<protein>
    <recommendedName>
        <fullName evidence="4">TROVE domain protein</fullName>
    </recommendedName>
</protein>